<reference evidence="3 4" key="1">
    <citation type="submission" date="2024-10" db="EMBL/GenBank/DDBJ databases">
        <title>The Natural Products Discovery Center: Release of the First 8490 Sequenced Strains for Exploring Actinobacteria Biosynthetic Diversity.</title>
        <authorList>
            <person name="Kalkreuter E."/>
            <person name="Kautsar S.A."/>
            <person name="Yang D."/>
            <person name="Bader C.D."/>
            <person name="Teijaro C.N."/>
            <person name="Fluegel L."/>
            <person name="Davis C.M."/>
            <person name="Simpson J.R."/>
            <person name="Lauterbach L."/>
            <person name="Steele A.D."/>
            <person name="Gui C."/>
            <person name="Meng S."/>
            <person name="Li G."/>
            <person name="Viehrig K."/>
            <person name="Ye F."/>
            <person name="Su P."/>
            <person name="Kiefer A.F."/>
            <person name="Nichols A."/>
            <person name="Cepeda A.J."/>
            <person name="Yan W."/>
            <person name="Fan B."/>
            <person name="Jiang Y."/>
            <person name="Adhikari A."/>
            <person name="Zheng C.-J."/>
            <person name="Schuster L."/>
            <person name="Cowan T.M."/>
            <person name="Smanski M.J."/>
            <person name="Chevrette M.G."/>
            <person name="De Carvalho L.P.S."/>
            <person name="Shen B."/>
        </authorList>
    </citation>
    <scope>NUCLEOTIDE SEQUENCE [LARGE SCALE GENOMIC DNA]</scope>
    <source>
        <strain evidence="3 4">NPDC000087</strain>
    </source>
</reference>
<evidence type="ECO:0000256" key="2">
    <source>
        <dbReference type="SAM" id="SignalP"/>
    </source>
</evidence>
<keyword evidence="2" id="KW-0732">Signal</keyword>
<dbReference type="Proteomes" id="UP001602245">
    <property type="component" value="Unassembled WGS sequence"/>
</dbReference>
<comment type="caution">
    <text evidence="3">The sequence shown here is derived from an EMBL/GenBank/DDBJ whole genome shotgun (WGS) entry which is preliminary data.</text>
</comment>
<feature type="compositionally biased region" description="Basic and acidic residues" evidence="1">
    <location>
        <begin position="56"/>
        <end position="89"/>
    </location>
</feature>
<proteinExistence type="predicted"/>
<dbReference type="EMBL" id="JBIAZU010000003">
    <property type="protein sequence ID" value="MFF5291227.1"/>
    <property type="molecule type" value="Genomic_DNA"/>
</dbReference>
<protein>
    <recommendedName>
        <fullName evidence="5">Lipoprotein</fullName>
    </recommendedName>
</protein>
<evidence type="ECO:0008006" key="5">
    <source>
        <dbReference type="Google" id="ProtNLM"/>
    </source>
</evidence>
<feature type="signal peptide" evidence="2">
    <location>
        <begin position="1"/>
        <end position="23"/>
    </location>
</feature>
<evidence type="ECO:0000313" key="4">
    <source>
        <dbReference type="Proteomes" id="UP001602245"/>
    </source>
</evidence>
<evidence type="ECO:0000256" key="1">
    <source>
        <dbReference type="SAM" id="MobiDB-lite"/>
    </source>
</evidence>
<gene>
    <name evidence="3" type="ORF">ACFY35_17435</name>
</gene>
<keyword evidence="4" id="KW-1185">Reference proteome</keyword>
<dbReference type="PROSITE" id="PS51257">
    <property type="entry name" value="PROKAR_LIPOPROTEIN"/>
    <property type="match status" value="1"/>
</dbReference>
<organism evidence="3 4">
    <name type="scientific">Paractinoplanes globisporus</name>
    <dbReference type="NCBI Taxonomy" id="113565"/>
    <lineage>
        <taxon>Bacteria</taxon>
        <taxon>Bacillati</taxon>
        <taxon>Actinomycetota</taxon>
        <taxon>Actinomycetes</taxon>
        <taxon>Micromonosporales</taxon>
        <taxon>Micromonosporaceae</taxon>
        <taxon>Paractinoplanes</taxon>
    </lineage>
</organism>
<dbReference type="RefSeq" id="WP_020514214.1">
    <property type="nucleotide sequence ID" value="NZ_JBIAZU010000003.1"/>
</dbReference>
<accession>A0ABW6WGM9</accession>
<feature type="chain" id="PRO_5046127073" description="Lipoprotein" evidence="2">
    <location>
        <begin position="24"/>
        <end position="166"/>
    </location>
</feature>
<evidence type="ECO:0000313" key="3">
    <source>
        <dbReference type="EMBL" id="MFF5291227.1"/>
    </source>
</evidence>
<feature type="region of interest" description="Disordered" evidence="1">
    <location>
        <begin position="50"/>
        <end position="102"/>
    </location>
</feature>
<name>A0ABW6WGM9_9ACTN</name>
<sequence>MSTNFKKLLIVTAFLLGSVAGCGQLGDKSSDDDNFQKALAYAKCMRANGVPNFPDPQRKDGGVEMSSPKDLESADGKKALEACRDKNPQNDEDEGGGSVDSTKLADWTKCMRAKLPNFPDPEVTGNTITLRLSGTGINGGSTDFRNAQKACESHFPGGSLHSVNNS</sequence>